<dbReference type="Proteomes" id="UP001190700">
    <property type="component" value="Unassembled WGS sequence"/>
</dbReference>
<accession>A0AAE0BD65</accession>
<name>A0AAE0BD65_9CHLO</name>
<comment type="caution">
    <text evidence="2">The sequence shown here is derived from an EMBL/GenBank/DDBJ whole genome shotgun (WGS) entry which is preliminary data.</text>
</comment>
<organism evidence="2 3">
    <name type="scientific">Cymbomonas tetramitiformis</name>
    <dbReference type="NCBI Taxonomy" id="36881"/>
    <lineage>
        <taxon>Eukaryota</taxon>
        <taxon>Viridiplantae</taxon>
        <taxon>Chlorophyta</taxon>
        <taxon>Pyramimonadophyceae</taxon>
        <taxon>Pyramimonadales</taxon>
        <taxon>Pyramimonadaceae</taxon>
        <taxon>Cymbomonas</taxon>
    </lineage>
</organism>
<feature type="region of interest" description="Disordered" evidence="1">
    <location>
        <begin position="115"/>
        <end position="148"/>
    </location>
</feature>
<reference evidence="2 3" key="1">
    <citation type="journal article" date="2015" name="Genome Biol. Evol.">
        <title>Comparative Genomics of a Bacterivorous Green Alga Reveals Evolutionary Causalities and Consequences of Phago-Mixotrophic Mode of Nutrition.</title>
        <authorList>
            <person name="Burns J.A."/>
            <person name="Paasch A."/>
            <person name="Narechania A."/>
            <person name="Kim E."/>
        </authorList>
    </citation>
    <scope>NUCLEOTIDE SEQUENCE [LARGE SCALE GENOMIC DNA]</scope>
    <source>
        <strain evidence="2 3">PLY_AMNH</strain>
    </source>
</reference>
<dbReference type="AlphaFoldDB" id="A0AAE0BD65"/>
<proteinExistence type="predicted"/>
<evidence type="ECO:0000313" key="2">
    <source>
        <dbReference type="EMBL" id="KAK3234211.1"/>
    </source>
</evidence>
<sequence length="338" mass="38080">MTQLFSAVPGAHEKMEQLKQRLLPQVKDLPDEDLVKHIVHAGMQKGCRVFRTPDDVFVQYPLPGSGFVTFNRDMCIPYSAKAHAELMARWEKDLKARCDTSDAVTNAFKATCRRTPEPPVKVSRPVRSSRSGRNMKESAQAEDEDEDMSTLITTGRESVLRLYKVSAATKRKYQVDSLTAIGAESIRNCSHKWYGEFYGAVISDEVELQDVYIGQTVLELQTPTEWRSLGFPHVMRSHLVAVEAGDEDESGNSVSEPEVLLDFSLFHDDYKVEVYTWEQLVEMGGVILPHLTVTEKYAVVYTDGSGVKTVLSRDEYMAGFEAPRNVAFETIPLRMEAE</sequence>
<gene>
    <name evidence="2" type="ORF">CYMTET_55524</name>
</gene>
<evidence type="ECO:0000256" key="1">
    <source>
        <dbReference type="SAM" id="MobiDB-lite"/>
    </source>
</evidence>
<keyword evidence="3" id="KW-1185">Reference proteome</keyword>
<feature type="compositionally biased region" description="Low complexity" evidence="1">
    <location>
        <begin position="120"/>
        <end position="131"/>
    </location>
</feature>
<dbReference type="EMBL" id="LGRX02035541">
    <property type="protein sequence ID" value="KAK3234211.1"/>
    <property type="molecule type" value="Genomic_DNA"/>
</dbReference>
<protein>
    <submittedName>
        <fullName evidence="2">Uncharacterized protein</fullName>
    </submittedName>
</protein>
<evidence type="ECO:0000313" key="3">
    <source>
        <dbReference type="Proteomes" id="UP001190700"/>
    </source>
</evidence>